<comment type="caution">
    <text evidence="2">The sequence shown here is derived from an EMBL/GenBank/DDBJ whole genome shotgun (WGS) entry which is preliminary data.</text>
</comment>
<evidence type="ECO:0000313" key="3">
    <source>
        <dbReference type="Proteomes" id="UP001642540"/>
    </source>
</evidence>
<gene>
    <name evidence="2" type="ORF">ODALV1_LOCUS3750</name>
</gene>
<keyword evidence="1" id="KW-0732">Signal</keyword>
<accession>A0ABP1PVN3</accession>
<protein>
    <submittedName>
        <fullName evidence="2">Uncharacterized protein</fullName>
    </submittedName>
</protein>
<dbReference type="EMBL" id="CAXLJM020000012">
    <property type="protein sequence ID" value="CAL8077249.1"/>
    <property type="molecule type" value="Genomic_DNA"/>
</dbReference>
<feature type="signal peptide" evidence="1">
    <location>
        <begin position="1"/>
        <end position="22"/>
    </location>
</feature>
<organism evidence="2 3">
    <name type="scientific">Orchesella dallaii</name>
    <dbReference type="NCBI Taxonomy" id="48710"/>
    <lineage>
        <taxon>Eukaryota</taxon>
        <taxon>Metazoa</taxon>
        <taxon>Ecdysozoa</taxon>
        <taxon>Arthropoda</taxon>
        <taxon>Hexapoda</taxon>
        <taxon>Collembola</taxon>
        <taxon>Entomobryomorpha</taxon>
        <taxon>Entomobryoidea</taxon>
        <taxon>Orchesellidae</taxon>
        <taxon>Orchesellinae</taxon>
        <taxon>Orchesella</taxon>
    </lineage>
</organism>
<keyword evidence="3" id="KW-1185">Reference proteome</keyword>
<name>A0ABP1PVN3_9HEXA</name>
<dbReference type="Proteomes" id="UP001642540">
    <property type="component" value="Unassembled WGS sequence"/>
</dbReference>
<proteinExistence type="predicted"/>
<reference evidence="2 3" key="1">
    <citation type="submission" date="2024-08" db="EMBL/GenBank/DDBJ databases">
        <authorList>
            <person name="Cucini C."/>
            <person name="Frati F."/>
        </authorList>
    </citation>
    <scope>NUCLEOTIDE SEQUENCE [LARGE SCALE GENOMIC DNA]</scope>
</reference>
<evidence type="ECO:0000256" key="1">
    <source>
        <dbReference type="SAM" id="SignalP"/>
    </source>
</evidence>
<sequence length="217" mass="24996">MFNHKVYLLLIMFSVLISSGTGKSVSYDQNVDEGGCSSYETSHTIDRFNLHRRSPTNGWIILMSSKHIAYHLGMSLNGDKTLPEEEMKNLCIRVDKYGIQSYYHKRQETLLNCTYSNFENIYCYSTDANRHPHESGPVKITFVWNDYYTYNVLMVMCADEPNEKYWMMGSNSEELSSSVKSTVLSYVSKLGFDTDKTLYHERSRCTEGGLEETGWLG</sequence>
<feature type="chain" id="PRO_5045157960" evidence="1">
    <location>
        <begin position="23"/>
        <end position="217"/>
    </location>
</feature>
<evidence type="ECO:0000313" key="2">
    <source>
        <dbReference type="EMBL" id="CAL8077249.1"/>
    </source>
</evidence>